<gene>
    <name evidence="2" type="ORF">BWQ96_01203</name>
</gene>
<dbReference type="STRING" id="448386.A0A2V3J3U6"/>
<dbReference type="InterPro" id="IPR029063">
    <property type="entry name" value="SAM-dependent_MTases_sf"/>
</dbReference>
<dbReference type="InterPro" id="IPR052356">
    <property type="entry name" value="Thiol_S-MT"/>
</dbReference>
<dbReference type="PANTHER" id="PTHR45036">
    <property type="entry name" value="METHYLTRANSFERASE LIKE 7B"/>
    <property type="match status" value="1"/>
</dbReference>
<dbReference type="Pfam" id="PF08241">
    <property type="entry name" value="Methyltransf_11"/>
    <property type="match status" value="1"/>
</dbReference>
<evidence type="ECO:0000259" key="1">
    <source>
        <dbReference type="Pfam" id="PF08241"/>
    </source>
</evidence>
<sequence length="236" mass="26307">MTKPAIANGEPRIVESLRNGIMKEFAREMEYGMVSYEALMTNRKRALFGNVAEGSTVVDIGIGTGPNMKYLPHDVNLIGVEPNKFMWPFAEERARSLGIRLSLKEGNGERLPLEDESCDFAITTLTLCSVKDPSLTVREILRVLKPGGKHLFIEHVVANENRPLLRGAQNLLTPLQVALADGCHLNRDTLAYLNSAKDTGFSRVSYEEFDAKFDTLEDWISPIRPHIAGFAVKSFE</sequence>
<dbReference type="CDD" id="cd02440">
    <property type="entry name" value="AdoMet_MTases"/>
    <property type="match status" value="1"/>
</dbReference>
<organism evidence="2 3">
    <name type="scientific">Gracilariopsis chorda</name>
    <dbReference type="NCBI Taxonomy" id="448386"/>
    <lineage>
        <taxon>Eukaryota</taxon>
        <taxon>Rhodophyta</taxon>
        <taxon>Florideophyceae</taxon>
        <taxon>Rhodymeniophycidae</taxon>
        <taxon>Gracilariales</taxon>
        <taxon>Gracilariaceae</taxon>
        <taxon>Gracilariopsis</taxon>
    </lineage>
</organism>
<proteinExistence type="predicted"/>
<dbReference type="InterPro" id="IPR013216">
    <property type="entry name" value="Methyltransf_11"/>
</dbReference>
<keyword evidence="3" id="KW-1185">Reference proteome</keyword>
<evidence type="ECO:0000313" key="2">
    <source>
        <dbReference type="EMBL" id="PXF49065.1"/>
    </source>
</evidence>
<dbReference type="Proteomes" id="UP000247409">
    <property type="component" value="Unassembled WGS sequence"/>
</dbReference>
<dbReference type="GO" id="GO:0008757">
    <property type="term" value="F:S-adenosylmethionine-dependent methyltransferase activity"/>
    <property type="evidence" value="ECO:0007669"/>
    <property type="project" value="InterPro"/>
</dbReference>
<dbReference type="SUPFAM" id="SSF53335">
    <property type="entry name" value="S-adenosyl-L-methionine-dependent methyltransferases"/>
    <property type="match status" value="1"/>
</dbReference>
<dbReference type="EMBL" id="NBIV01000009">
    <property type="protein sequence ID" value="PXF49065.1"/>
    <property type="molecule type" value="Genomic_DNA"/>
</dbReference>
<keyword evidence="2" id="KW-0808">Transferase</keyword>
<dbReference type="PANTHER" id="PTHR45036:SF1">
    <property type="entry name" value="METHYLTRANSFERASE LIKE 7A"/>
    <property type="match status" value="1"/>
</dbReference>
<dbReference type="GO" id="GO:0032259">
    <property type="term" value="P:methylation"/>
    <property type="evidence" value="ECO:0007669"/>
    <property type="project" value="UniProtKB-KW"/>
</dbReference>
<accession>A0A2V3J3U6</accession>
<feature type="domain" description="Methyltransferase type 11" evidence="1">
    <location>
        <begin position="58"/>
        <end position="152"/>
    </location>
</feature>
<dbReference type="Gene3D" id="3.40.50.150">
    <property type="entry name" value="Vaccinia Virus protein VP39"/>
    <property type="match status" value="1"/>
</dbReference>
<evidence type="ECO:0000313" key="3">
    <source>
        <dbReference type="Proteomes" id="UP000247409"/>
    </source>
</evidence>
<protein>
    <submittedName>
        <fullName evidence="2">Methyltransferase-like protein 7A</fullName>
    </submittedName>
</protein>
<dbReference type="AlphaFoldDB" id="A0A2V3J3U6"/>
<dbReference type="OrthoDB" id="416496at2759"/>
<comment type="caution">
    <text evidence="2">The sequence shown here is derived from an EMBL/GenBank/DDBJ whole genome shotgun (WGS) entry which is preliminary data.</text>
</comment>
<reference evidence="2 3" key="1">
    <citation type="journal article" date="2018" name="Mol. Biol. Evol.">
        <title>Analysis of the draft genome of the red seaweed Gracilariopsis chorda provides insights into genome size evolution in Rhodophyta.</title>
        <authorList>
            <person name="Lee J."/>
            <person name="Yang E.C."/>
            <person name="Graf L."/>
            <person name="Yang J.H."/>
            <person name="Qiu H."/>
            <person name="Zel Zion U."/>
            <person name="Chan C.X."/>
            <person name="Stephens T.G."/>
            <person name="Weber A.P.M."/>
            <person name="Boo G.H."/>
            <person name="Boo S.M."/>
            <person name="Kim K.M."/>
            <person name="Shin Y."/>
            <person name="Jung M."/>
            <person name="Lee S.J."/>
            <person name="Yim H.S."/>
            <person name="Lee J.H."/>
            <person name="Bhattacharya D."/>
            <person name="Yoon H.S."/>
        </authorList>
    </citation>
    <scope>NUCLEOTIDE SEQUENCE [LARGE SCALE GENOMIC DNA]</scope>
    <source>
        <strain evidence="2 3">SKKU-2015</strain>
        <tissue evidence="2">Whole body</tissue>
    </source>
</reference>
<keyword evidence="2" id="KW-0489">Methyltransferase</keyword>
<name>A0A2V3J3U6_9FLOR</name>